<evidence type="ECO:0000313" key="13">
    <source>
        <dbReference type="Proteomes" id="UP001318860"/>
    </source>
</evidence>
<keyword evidence="8 11" id="KW-0408">Iron</keyword>
<dbReference type="Gene3D" id="1.10.630.10">
    <property type="entry name" value="Cytochrome P450"/>
    <property type="match status" value="1"/>
</dbReference>
<dbReference type="Proteomes" id="UP001318860">
    <property type="component" value="Unassembled WGS sequence"/>
</dbReference>
<dbReference type="PRINTS" id="PR00463">
    <property type="entry name" value="EP450I"/>
</dbReference>
<keyword evidence="3 11" id="KW-0349">Heme</keyword>
<evidence type="ECO:0000256" key="7">
    <source>
        <dbReference type="ARBA" id="ARBA00023002"/>
    </source>
</evidence>
<keyword evidence="7 11" id="KW-0560">Oxidoreductase</keyword>
<evidence type="ECO:0000256" key="2">
    <source>
        <dbReference type="ARBA" id="ARBA00010617"/>
    </source>
</evidence>
<keyword evidence="10" id="KW-0472">Membrane</keyword>
<dbReference type="EMBL" id="JABTTQ020000003">
    <property type="protein sequence ID" value="KAK6161474.1"/>
    <property type="molecule type" value="Genomic_DNA"/>
</dbReference>
<protein>
    <submittedName>
        <fullName evidence="12">Uncharacterized protein</fullName>
    </submittedName>
</protein>
<keyword evidence="5 11" id="KW-0479">Metal-binding</keyword>
<dbReference type="SUPFAM" id="SSF48264">
    <property type="entry name" value="Cytochrome P450"/>
    <property type="match status" value="1"/>
</dbReference>
<dbReference type="InterPro" id="IPR017972">
    <property type="entry name" value="Cyt_P450_CS"/>
</dbReference>
<evidence type="ECO:0000256" key="10">
    <source>
        <dbReference type="ARBA" id="ARBA00023136"/>
    </source>
</evidence>
<evidence type="ECO:0000256" key="6">
    <source>
        <dbReference type="ARBA" id="ARBA00022989"/>
    </source>
</evidence>
<dbReference type="PROSITE" id="PS00086">
    <property type="entry name" value="CYTOCHROME_P450"/>
    <property type="match status" value="1"/>
</dbReference>
<dbReference type="PRINTS" id="PR00385">
    <property type="entry name" value="P450"/>
</dbReference>
<dbReference type="InterPro" id="IPR002401">
    <property type="entry name" value="Cyt_P450_E_grp-I"/>
</dbReference>
<dbReference type="InterPro" id="IPR050665">
    <property type="entry name" value="Cytochrome_P450_Monooxygen"/>
</dbReference>
<keyword evidence="9 11" id="KW-0503">Monooxygenase</keyword>
<keyword evidence="6" id="KW-1133">Transmembrane helix</keyword>
<organism evidence="12 13">
    <name type="scientific">Rehmannia glutinosa</name>
    <name type="common">Chinese foxglove</name>
    <dbReference type="NCBI Taxonomy" id="99300"/>
    <lineage>
        <taxon>Eukaryota</taxon>
        <taxon>Viridiplantae</taxon>
        <taxon>Streptophyta</taxon>
        <taxon>Embryophyta</taxon>
        <taxon>Tracheophyta</taxon>
        <taxon>Spermatophyta</taxon>
        <taxon>Magnoliopsida</taxon>
        <taxon>eudicotyledons</taxon>
        <taxon>Gunneridae</taxon>
        <taxon>Pentapetalae</taxon>
        <taxon>asterids</taxon>
        <taxon>lamiids</taxon>
        <taxon>Lamiales</taxon>
        <taxon>Orobanchaceae</taxon>
        <taxon>Rehmannieae</taxon>
        <taxon>Rehmannia</taxon>
    </lineage>
</organism>
<dbReference type="InterPro" id="IPR036396">
    <property type="entry name" value="Cyt_P450_sf"/>
</dbReference>
<evidence type="ECO:0000256" key="8">
    <source>
        <dbReference type="ARBA" id="ARBA00023004"/>
    </source>
</evidence>
<dbReference type="PANTHER" id="PTHR24282:SF273">
    <property type="entry name" value="CYTOCHROME P450 CYP72A219-LIKE"/>
    <property type="match status" value="1"/>
</dbReference>
<evidence type="ECO:0000256" key="4">
    <source>
        <dbReference type="ARBA" id="ARBA00022692"/>
    </source>
</evidence>
<comment type="similarity">
    <text evidence="2 11">Belongs to the cytochrome P450 family.</text>
</comment>
<comment type="subcellular location">
    <subcellularLocation>
        <location evidence="1">Membrane</location>
        <topology evidence="1">Single-pass membrane protein</topology>
    </subcellularLocation>
</comment>
<evidence type="ECO:0000256" key="9">
    <source>
        <dbReference type="ARBA" id="ARBA00023033"/>
    </source>
</evidence>
<keyword evidence="13" id="KW-1185">Reference proteome</keyword>
<evidence type="ECO:0000256" key="11">
    <source>
        <dbReference type="RuleBase" id="RU000461"/>
    </source>
</evidence>
<reference evidence="12 13" key="1">
    <citation type="journal article" date="2021" name="Comput. Struct. Biotechnol. J.">
        <title>De novo genome assembly of the potent medicinal plant Rehmannia glutinosa using nanopore technology.</title>
        <authorList>
            <person name="Ma L."/>
            <person name="Dong C."/>
            <person name="Song C."/>
            <person name="Wang X."/>
            <person name="Zheng X."/>
            <person name="Niu Y."/>
            <person name="Chen S."/>
            <person name="Feng W."/>
        </authorList>
    </citation>
    <scope>NUCLEOTIDE SEQUENCE [LARGE SCALE GENOMIC DNA]</scope>
    <source>
        <strain evidence="12">DH-2019</strain>
    </source>
</reference>
<dbReference type="Pfam" id="PF00067">
    <property type="entry name" value="p450"/>
    <property type="match status" value="1"/>
</dbReference>
<comment type="caution">
    <text evidence="12">The sequence shown here is derived from an EMBL/GenBank/DDBJ whole genome shotgun (WGS) entry which is preliminary data.</text>
</comment>
<sequence length="195" mass="21829">MVSSGFETSSNLLTWSMVMLAFHPECQARAREEVLQVLGDKKEITSDDLGKLKLVTMIVNEILRLYPPIMELTRLVDRDTNIKGYTIPKDSLVTFPILMFHRSTEIWGDDAGEFRPDRFAEGALKAANGEAAFMPFGCGPRICIGMNFSIVESKIFLSMLLREFAIEFSPTYTHAPVVAVTIQPQSDAPVVLRKL</sequence>
<proteinExistence type="inferred from homology"/>
<gene>
    <name evidence="12" type="ORF">DH2020_004855</name>
</gene>
<dbReference type="InterPro" id="IPR001128">
    <property type="entry name" value="Cyt_P450"/>
</dbReference>
<name>A0ABR0XR91_REHGL</name>
<dbReference type="PANTHER" id="PTHR24282">
    <property type="entry name" value="CYTOCHROME P450 FAMILY MEMBER"/>
    <property type="match status" value="1"/>
</dbReference>
<accession>A0ABR0XR91</accession>
<evidence type="ECO:0000256" key="5">
    <source>
        <dbReference type="ARBA" id="ARBA00022723"/>
    </source>
</evidence>
<evidence type="ECO:0000256" key="1">
    <source>
        <dbReference type="ARBA" id="ARBA00004167"/>
    </source>
</evidence>
<evidence type="ECO:0000313" key="12">
    <source>
        <dbReference type="EMBL" id="KAK6161474.1"/>
    </source>
</evidence>
<evidence type="ECO:0000256" key="3">
    <source>
        <dbReference type="ARBA" id="ARBA00022617"/>
    </source>
</evidence>
<keyword evidence="4" id="KW-0812">Transmembrane</keyword>